<feature type="region of interest" description="Disordered" evidence="1">
    <location>
        <begin position="455"/>
        <end position="485"/>
    </location>
</feature>
<dbReference type="EMBL" id="MU853675">
    <property type="protein sequence ID" value="KAK4139248.1"/>
    <property type="molecule type" value="Genomic_DNA"/>
</dbReference>
<comment type="caution">
    <text evidence="2">The sequence shown here is derived from an EMBL/GenBank/DDBJ whole genome shotgun (WGS) entry which is preliminary data.</text>
</comment>
<dbReference type="GeneID" id="87821700"/>
<sequence>MKTAVATGTHCHLQLFPYCGICTDVIFNLEPTIALQGNRDSTAYDKHIGPFPFPPAHGQLIDEYAIVRYYHCPFCLRGPEFTAVHQDCFTFFQQLYPAEDALHRLWTRTAWRNPWRNAEPFPFRRLTVYRPALARVAPLWDLTPLNVLPQELIEIICDYSEHSWLWRTMAVYRFVHGLISSATPEPLTILPLSKVESWDRDGAVPLKQFERGQPASPFLVLRLTVDHDGIKRIERLAERPQYSPQSDNYKAFIIIEEKSLAGVTVQLQDRRLRLMCSNPMPFHLWNTPTPPSLGLCRLRPGKLRASQNLHAVEMDKIDGITFFFMRFNAQYGLHIHRAGQRSAAKSIAWTFPQDDIDRGRVLWVYFPLPKHDRVLHFGIREGTTYRTRKILIRTKLSGDVVIGAPWETPNRNIWFSTSSSSPPSPITLIYGTPKAYKVPLPVLGAVATAETPRDKYTTPDYLENLPSEDGFVPESPPPETDQPDVPELPMSPPFRVCDGQLCPIENMALFSWAPLHGVKSAVVFYHDYPVNVNPVGLANQADPANTDHVHHNDGSQGRPCRGILLHYHNGGARALGQCRVQVDESKEVLNPTRVAFRVSRFGAPQLDNFIVWVRFTKGSEGWELHAMEGVMKFWYNHIGGYIKVDDVLDES</sequence>
<evidence type="ECO:0000256" key="1">
    <source>
        <dbReference type="SAM" id="MobiDB-lite"/>
    </source>
</evidence>
<dbReference type="AlphaFoldDB" id="A0AAN6UU37"/>
<protein>
    <submittedName>
        <fullName evidence="2">Uncharacterized protein</fullName>
    </submittedName>
</protein>
<organism evidence="2 3">
    <name type="scientific">Dichotomopilus funicola</name>
    <dbReference type="NCBI Taxonomy" id="1934379"/>
    <lineage>
        <taxon>Eukaryota</taxon>
        <taxon>Fungi</taxon>
        <taxon>Dikarya</taxon>
        <taxon>Ascomycota</taxon>
        <taxon>Pezizomycotina</taxon>
        <taxon>Sordariomycetes</taxon>
        <taxon>Sordariomycetidae</taxon>
        <taxon>Sordariales</taxon>
        <taxon>Chaetomiaceae</taxon>
        <taxon>Dichotomopilus</taxon>
    </lineage>
</organism>
<proteinExistence type="predicted"/>
<dbReference type="RefSeq" id="XP_062632619.1">
    <property type="nucleotide sequence ID" value="XM_062785087.1"/>
</dbReference>
<accession>A0AAN6UU37</accession>
<reference evidence="2" key="2">
    <citation type="submission" date="2023-05" db="EMBL/GenBank/DDBJ databases">
        <authorList>
            <consortium name="Lawrence Berkeley National Laboratory"/>
            <person name="Steindorff A."/>
            <person name="Hensen N."/>
            <person name="Bonometti L."/>
            <person name="Westerberg I."/>
            <person name="Brannstrom I.O."/>
            <person name="Guillou S."/>
            <person name="Cros-Aarteil S."/>
            <person name="Calhoun S."/>
            <person name="Haridas S."/>
            <person name="Kuo A."/>
            <person name="Mondo S."/>
            <person name="Pangilinan J."/>
            <person name="Riley R."/>
            <person name="Labutti K."/>
            <person name="Andreopoulos B."/>
            <person name="Lipzen A."/>
            <person name="Chen C."/>
            <person name="Yanf M."/>
            <person name="Daum C."/>
            <person name="Ng V."/>
            <person name="Clum A."/>
            <person name="Ohm R."/>
            <person name="Martin F."/>
            <person name="Silar P."/>
            <person name="Natvig D."/>
            <person name="Lalanne C."/>
            <person name="Gautier V."/>
            <person name="Ament-Velasquez S.L."/>
            <person name="Kruys A."/>
            <person name="Hutchinson M.I."/>
            <person name="Powell A.J."/>
            <person name="Barry K."/>
            <person name="Miller A.N."/>
            <person name="Grigoriev I.V."/>
            <person name="Debuchy R."/>
            <person name="Gladieux P."/>
            <person name="Thoren M.H."/>
            <person name="Johannesson H."/>
        </authorList>
    </citation>
    <scope>NUCLEOTIDE SEQUENCE</scope>
    <source>
        <strain evidence="2">CBS 141.50</strain>
    </source>
</reference>
<reference evidence="2" key="1">
    <citation type="journal article" date="2023" name="Mol. Phylogenet. Evol.">
        <title>Genome-scale phylogeny and comparative genomics of the fungal order Sordariales.</title>
        <authorList>
            <person name="Hensen N."/>
            <person name="Bonometti L."/>
            <person name="Westerberg I."/>
            <person name="Brannstrom I.O."/>
            <person name="Guillou S."/>
            <person name="Cros-Aarteil S."/>
            <person name="Calhoun S."/>
            <person name="Haridas S."/>
            <person name="Kuo A."/>
            <person name="Mondo S."/>
            <person name="Pangilinan J."/>
            <person name="Riley R."/>
            <person name="LaButti K."/>
            <person name="Andreopoulos B."/>
            <person name="Lipzen A."/>
            <person name="Chen C."/>
            <person name="Yan M."/>
            <person name="Daum C."/>
            <person name="Ng V."/>
            <person name="Clum A."/>
            <person name="Steindorff A."/>
            <person name="Ohm R.A."/>
            <person name="Martin F."/>
            <person name="Silar P."/>
            <person name="Natvig D.O."/>
            <person name="Lalanne C."/>
            <person name="Gautier V."/>
            <person name="Ament-Velasquez S.L."/>
            <person name="Kruys A."/>
            <person name="Hutchinson M.I."/>
            <person name="Powell A.J."/>
            <person name="Barry K."/>
            <person name="Miller A.N."/>
            <person name="Grigoriev I.V."/>
            <person name="Debuchy R."/>
            <person name="Gladieux P."/>
            <person name="Hiltunen Thoren M."/>
            <person name="Johannesson H."/>
        </authorList>
    </citation>
    <scope>NUCLEOTIDE SEQUENCE</scope>
    <source>
        <strain evidence="2">CBS 141.50</strain>
    </source>
</reference>
<dbReference type="Proteomes" id="UP001302676">
    <property type="component" value="Unassembled WGS sequence"/>
</dbReference>
<gene>
    <name evidence="2" type="ORF">C8A04DRAFT_40868</name>
</gene>
<name>A0AAN6UU37_9PEZI</name>
<keyword evidence="3" id="KW-1185">Reference proteome</keyword>
<evidence type="ECO:0000313" key="2">
    <source>
        <dbReference type="EMBL" id="KAK4139248.1"/>
    </source>
</evidence>
<evidence type="ECO:0000313" key="3">
    <source>
        <dbReference type="Proteomes" id="UP001302676"/>
    </source>
</evidence>